<name>A0A2N0ATJ9_9LEPT</name>
<feature type="transmembrane region" description="Helical" evidence="12">
    <location>
        <begin position="369"/>
        <end position="389"/>
    </location>
</feature>
<keyword evidence="10" id="KW-0739">Sodium transport</keyword>
<comment type="similarity">
    <text evidence="2 11">Belongs to the sodium:solute symporter (SSF) (TC 2.A.21) family.</text>
</comment>
<keyword evidence="6 12" id="KW-1133">Transmembrane helix</keyword>
<dbReference type="CDD" id="cd11493">
    <property type="entry name" value="SLC5sbd_NIS-like_u1"/>
    <property type="match status" value="1"/>
</dbReference>
<evidence type="ECO:0000256" key="11">
    <source>
        <dbReference type="RuleBase" id="RU362091"/>
    </source>
</evidence>
<dbReference type="InterPro" id="IPR051163">
    <property type="entry name" value="Sodium:Solute_Symporter_SSF"/>
</dbReference>
<evidence type="ECO:0000256" key="12">
    <source>
        <dbReference type="SAM" id="Phobius"/>
    </source>
</evidence>
<reference evidence="13" key="1">
    <citation type="submission" date="2022-06" db="EMBL/GenBank/DDBJ databases">
        <title>Leptospira isolates from biofilms formed at urban environments.</title>
        <authorList>
            <person name="Ribeiro P.S."/>
            <person name="Sousa T."/>
            <person name="Carvalho N."/>
            <person name="Aburjaile F."/>
            <person name="Neves F."/>
            <person name="Oliveira D."/>
            <person name="Blanco L."/>
            <person name="Lima J."/>
            <person name="Costa F."/>
            <person name="Brenig B."/>
            <person name="Soares S."/>
            <person name="Ramos R."/>
            <person name="Goes-Neto A."/>
            <person name="Matiuzzi M."/>
            <person name="Azevedo V."/>
            <person name="Ristow P."/>
        </authorList>
    </citation>
    <scope>NUCLEOTIDE SEQUENCE</scope>
    <source>
        <strain evidence="13">VSF7</strain>
    </source>
</reference>
<keyword evidence="9 12" id="KW-0472">Membrane</keyword>
<feature type="transmembrane region" description="Helical" evidence="12">
    <location>
        <begin position="6"/>
        <end position="23"/>
    </location>
</feature>
<dbReference type="GO" id="GO:0006814">
    <property type="term" value="P:sodium ion transport"/>
    <property type="evidence" value="ECO:0007669"/>
    <property type="project" value="UniProtKB-KW"/>
</dbReference>
<keyword evidence="8" id="KW-0406">Ion transport</keyword>
<feature type="transmembrane region" description="Helical" evidence="12">
    <location>
        <begin position="455"/>
        <end position="474"/>
    </location>
</feature>
<dbReference type="Gene3D" id="1.20.1730.10">
    <property type="entry name" value="Sodium/glucose cotransporter"/>
    <property type="match status" value="1"/>
</dbReference>
<evidence type="ECO:0000256" key="1">
    <source>
        <dbReference type="ARBA" id="ARBA00004651"/>
    </source>
</evidence>
<feature type="transmembrane region" description="Helical" evidence="12">
    <location>
        <begin position="76"/>
        <end position="96"/>
    </location>
</feature>
<sequence length="479" mass="53639">MIWDIFVILIYFIIVFYFGFHFAKNTQKEEDFYLAKKEIHWVFLMLSLVATETSSLTFLSIPSLSYKTDFRFLEIAIGYIFGRTIVALYLLPSYFSGNTISVYEYVGNRFGKSPQKTISFVFTISRLLGDGIRLYVSSLPIAFLLERMGFSVSPEILGIIALTILSIVTIIYSVFGGFRAIVFTDVLQWIIYIIGGIFALVLIYSQFGSKEFSNVIEQLQSLGKWKVFVFDYNQTGDNSYFILFAIIGGAFISIGSHGTDLMLVQRVIATKNLLSGQKILIGSGIVVFFQFLLFLCIGSLLFVFYNGKSIPPDKVFSHFIITEVPSPFLGILVAAILASAMSTLSSTINSLSLTWARDWEMDKWFSPRILSLFFGVLLFFASLIPYALVDTWEKGILEMGLTIFSYTLGPSIAVFFLAKGKKELPISGSLFSFLFLSSILTTVGVGLVWKLSFTLLVPIGFGSLLSFVSIGKLLKKVDR</sequence>
<dbReference type="PANTHER" id="PTHR42985">
    <property type="entry name" value="SODIUM-COUPLED MONOCARBOXYLATE TRANSPORTER"/>
    <property type="match status" value="1"/>
</dbReference>
<feature type="transmembrane region" description="Helical" evidence="12">
    <location>
        <begin position="156"/>
        <end position="175"/>
    </location>
</feature>
<feature type="transmembrane region" description="Helical" evidence="12">
    <location>
        <begin position="43"/>
        <end position="64"/>
    </location>
</feature>
<feature type="transmembrane region" description="Helical" evidence="12">
    <location>
        <begin position="240"/>
        <end position="258"/>
    </location>
</feature>
<dbReference type="RefSeq" id="WP_100727642.1">
    <property type="nucleotide sequence ID" value="NZ_JAMQPS010000001.1"/>
</dbReference>
<comment type="subcellular location">
    <subcellularLocation>
        <location evidence="1">Cell membrane</location>
        <topology evidence="1">Multi-pass membrane protein</topology>
    </subcellularLocation>
</comment>
<feature type="transmembrane region" description="Helical" evidence="12">
    <location>
        <begin position="187"/>
        <end position="207"/>
    </location>
</feature>
<dbReference type="GO" id="GO:0005886">
    <property type="term" value="C:plasma membrane"/>
    <property type="evidence" value="ECO:0007669"/>
    <property type="project" value="UniProtKB-SubCell"/>
</dbReference>
<feature type="transmembrane region" description="Helical" evidence="12">
    <location>
        <begin position="395"/>
        <end position="418"/>
    </location>
</feature>
<evidence type="ECO:0000256" key="10">
    <source>
        <dbReference type="ARBA" id="ARBA00023201"/>
    </source>
</evidence>
<gene>
    <name evidence="13" type="ORF">ND810_08465</name>
</gene>
<evidence type="ECO:0000256" key="7">
    <source>
        <dbReference type="ARBA" id="ARBA00023053"/>
    </source>
</evidence>
<evidence type="ECO:0000256" key="4">
    <source>
        <dbReference type="ARBA" id="ARBA00022475"/>
    </source>
</evidence>
<organism evidence="13 14">
    <name type="scientific">Leptospira levettii</name>
    <dbReference type="NCBI Taxonomy" id="2023178"/>
    <lineage>
        <taxon>Bacteria</taxon>
        <taxon>Pseudomonadati</taxon>
        <taxon>Spirochaetota</taxon>
        <taxon>Spirochaetia</taxon>
        <taxon>Leptospirales</taxon>
        <taxon>Leptospiraceae</taxon>
        <taxon>Leptospira</taxon>
    </lineage>
</organism>
<evidence type="ECO:0000256" key="9">
    <source>
        <dbReference type="ARBA" id="ARBA00023136"/>
    </source>
</evidence>
<keyword evidence="4" id="KW-1003">Cell membrane</keyword>
<dbReference type="AlphaFoldDB" id="A0A2N0ATJ9"/>
<evidence type="ECO:0000256" key="2">
    <source>
        <dbReference type="ARBA" id="ARBA00006434"/>
    </source>
</evidence>
<evidence type="ECO:0000256" key="8">
    <source>
        <dbReference type="ARBA" id="ARBA00023065"/>
    </source>
</evidence>
<dbReference type="Pfam" id="PF00474">
    <property type="entry name" value="SSF"/>
    <property type="match status" value="1"/>
</dbReference>
<keyword evidence="3" id="KW-0813">Transport</keyword>
<feature type="transmembrane region" description="Helical" evidence="12">
    <location>
        <begin position="279"/>
        <end position="305"/>
    </location>
</feature>
<dbReference type="GO" id="GO:0015293">
    <property type="term" value="F:symporter activity"/>
    <property type="evidence" value="ECO:0007669"/>
    <property type="project" value="TreeGrafter"/>
</dbReference>
<protein>
    <submittedName>
        <fullName evidence="13">Sodium:solute symporter</fullName>
    </submittedName>
</protein>
<accession>A0A2N0ATJ9</accession>
<evidence type="ECO:0000313" key="13">
    <source>
        <dbReference type="EMBL" id="MCW7515188.1"/>
    </source>
</evidence>
<keyword evidence="5 12" id="KW-0812">Transmembrane</keyword>
<keyword evidence="7" id="KW-0915">Sodium</keyword>
<evidence type="ECO:0000256" key="5">
    <source>
        <dbReference type="ARBA" id="ARBA00022692"/>
    </source>
</evidence>
<dbReference type="PROSITE" id="PS50283">
    <property type="entry name" value="NA_SOLUT_SYMP_3"/>
    <property type="match status" value="1"/>
</dbReference>
<evidence type="ECO:0000256" key="3">
    <source>
        <dbReference type="ARBA" id="ARBA00022448"/>
    </source>
</evidence>
<dbReference type="Proteomes" id="UP001209694">
    <property type="component" value="Unassembled WGS sequence"/>
</dbReference>
<evidence type="ECO:0000313" key="14">
    <source>
        <dbReference type="Proteomes" id="UP001209694"/>
    </source>
</evidence>
<feature type="transmembrane region" description="Helical" evidence="12">
    <location>
        <begin position="430"/>
        <end position="449"/>
    </location>
</feature>
<dbReference type="InterPro" id="IPR001734">
    <property type="entry name" value="Na/solute_symporter"/>
</dbReference>
<dbReference type="InterPro" id="IPR038377">
    <property type="entry name" value="Na/Glc_symporter_sf"/>
</dbReference>
<evidence type="ECO:0000256" key="6">
    <source>
        <dbReference type="ARBA" id="ARBA00022989"/>
    </source>
</evidence>
<feature type="transmembrane region" description="Helical" evidence="12">
    <location>
        <begin position="117"/>
        <end position="136"/>
    </location>
</feature>
<feature type="transmembrane region" description="Helical" evidence="12">
    <location>
        <begin position="325"/>
        <end position="348"/>
    </location>
</feature>
<comment type="caution">
    <text evidence="13">The sequence shown here is derived from an EMBL/GenBank/DDBJ whole genome shotgun (WGS) entry which is preliminary data.</text>
</comment>
<dbReference type="PANTHER" id="PTHR42985:SF47">
    <property type="entry name" value="INTEGRAL MEMBRANE TRANSPORT PROTEIN"/>
    <property type="match status" value="1"/>
</dbReference>
<dbReference type="EMBL" id="JAMQQD010000002">
    <property type="protein sequence ID" value="MCW7515188.1"/>
    <property type="molecule type" value="Genomic_DNA"/>
</dbReference>
<proteinExistence type="inferred from homology"/>
<dbReference type="GeneID" id="93342969"/>